<dbReference type="Pfam" id="PF00072">
    <property type="entry name" value="Response_reg"/>
    <property type="match status" value="1"/>
</dbReference>
<dbReference type="PANTHER" id="PTHR42713:SF3">
    <property type="entry name" value="TRANSCRIPTIONAL REGULATORY PROTEIN HPTR"/>
    <property type="match status" value="1"/>
</dbReference>
<evidence type="ECO:0000259" key="10">
    <source>
        <dbReference type="PROSITE" id="PS50110"/>
    </source>
</evidence>
<evidence type="ECO:0000313" key="11">
    <source>
        <dbReference type="EMBL" id="MEQ2466774.1"/>
    </source>
</evidence>
<proteinExistence type="predicted"/>
<dbReference type="SMART" id="SM00342">
    <property type="entry name" value="HTH_ARAC"/>
    <property type="match status" value="1"/>
</dbReference>
<keyword evidence="5" id="KW-0805">Transcription regulation</keyword>
<dbReference type="Gene3D" id="3.40.50.2300">
    <property type="match status" value="1"/>
</dbReference>
<dbReference type="RefSeq" id="WP_235251618.1">
    <property type="nucleotide sequence ID" value="NZ_JBBMFN010000034.1"/>
</dbReference>
<evidence type="ECO:0000256" key="8">
    <source>
        <dbReference type="PROSITE-ProRule" id="PRU00169"/>
    </source>
</evidence>
<evidence type="ECO:0000256" key="3">
    <source>
        <dbReference type="ARBA" id="ARBA00022553"/>
    </source>
</evidence>
<evidence type="ECO:0000256" key="4">
    <source>
        <dbReference type="ARBA" id="ARBA00023012"/>
    </source>
</evidence>
<dbReference type="InterPro" id="IPR051552">
    <property type="entry name" value="HptR"/>
</dbReference>
<evidence type="ECO:0000256" key="7">
    <source>
        <dbReference type="ARBA" id="ARBA00023163"/>
    </source>
</evidence>
<gene>
    <name evidence="11" type="ORF">WMO63_14025</name>
</gene>
<dbReference type="Pfam" id="PF12833">
    <property type="entry name" value="HTH_18"/>
    <property type="match status" value="1"/>
</dbReference>
<feature type="domain" description="HTH araC/xylS-type" evidence="9">
    <location>
        <begin position="422"/>
        <end position="524"/>
    </location>
</feature>
<dbReference type="InterPro" id="IPR018062">
    <property type="entry name" value="HTH_AraC-typ_CS"/>
</dbReference>
<dbReference type="PROSITE" id="PS01124">
    <property type="entry name" value="HTH_ARAC_FAMILY_2"/>
    <property type="match status" value="1"/>
</dbReference>
<dbReference type="PANTHER" id="PTHR42713">
    <property type="entry name" value="HISTIDINE KINASE-RELATED"/>
    <property type="match status" value="1"/>
</dbReference>
<sequence>MLKVLIVDDEPYIREGIKVMIDWGNYGFEICYEAGNGEDALQIILDHEVDIVLTDIKMPVMSGLELMKQVKKSVDKEIRFVILSGFYEFEYAKKAIQYKVTDYLLKPIQEKELIDLLETINKGFMLLKRKEKEEEKKNKAIVDYHMKNILYDKFTSKDIEFIKDRHGEFKNYTFINMDVVPENKQDRVTVEQKKKWRDRLYSVIENMVQEENFLILYDIENTNMEFSVSVIWQCLRSEVYRTNYLAKLQKKLMSEVPFKVKIYIGSTVENIEDINASYNNVVLGKEYEYFYCADKEIIDCKKLPTFSLEQYHLSQKWINQYINSITENNEQRIKSVIEQIYDKFHQKCLHPQLIKNNLTLLIYQLSDLWNKNSNKHFSDDEYSLFIHDQKNLLSGKISMDEFLTYSLTFAHYLYSIKNSSSKDILVKIEQDIEECYMEKLSLRKLGDKYNINSVYLGQLFSKKYGIAFKDYLNEYRIEKACQLLEQTDDRIYQIATNIGFQNPDYFIKKFLQVKKVTPRKYRVTSRSIKEA</sequence>
<evidence type="ECO:0000256" key="6">
    <source>
        <dbReference type="ARBA" id="ARBA00023125"/>
    </source>
</evidence>
<dbReference type="Gene3D" id="1.10.10.60">
    <property type="entry name" value="Homeodomain-like"/>
    <property type="match status" value="2"/>
</dbReference>
<dbReference type="EMBL" id="JBBMFN010000034">
    <property type="protein sequence ID" value="MEQ2466774.1"/>
    <property type="molecule type" value="Genomic_DNA"/>
</dbReference>
<comment type="caution">
    <text evidence="11">The sequence shown here is derived from an EMBL/GenBank/DDBJ whole genome shotgun (WGS) entry which is preliminary data.</text>
</comment>
<dbReference type="PROSITE" id="PS00041">
    <property type="entry name" value="HTH_ARAC_FAMILY_1"/>
    <property type="match status" value="1"/>
</dbReference>
<feature type="domain" description="Response regulatory" evidence="10">
    <location>
        <begin position="3"/>
        <end position="121"/>
    </location>
</feature>
<evidence type="ECO:0000256" key="2">
    <source>
        <dbReference type="ARBA" id="ARBA00022490"/>
    </source>
</evidence>
<reference evidence="11 12" key="1">
    <citation type="submission" date="2024-03" db="EMBL/GenBank/DDBJ databases">
        <title>Human intestinal bacterial collection.</title>
        <authorList>
            <person name="Pauvert C."/>
            <person name="Hitch T.C.A."/>
            <person name="Clavel T."/>
        </authorList>
    </citation>
    <scope>NUCLEOTIDE SEQUENCE [LARGE SCALE GENOMIC DNA]</scope>
    <source>
        <strain evidence="11 12">CLA-SR-H024</strain>
    </source>
</reference>
<keyword evidence="7" id="KW-0804">Transcription</keyword>
<evidence type="ECO:0000259" key="9">
    <source>
        <dbReference type="PROSITE" id="PS01124"/>
    </source>
</evidence>
<dbReference type="SUPFAM" id="SSF52172">
    <property type="entry name" value="CheY-like"/>
    <property type="match status" value="1"/>
</dbReference>
<feature type="modified residue" description="4-aspartylphosphate" evidence="8">
    <location>
        <position position="55"/>
    </location>
</feature>
<dbReference type="InterPro" id="IPR011006">
    <property type="entry name" value="CheY-like_superfamily"/>
</dbReference>
<accession>A0ABV1F4J4</accession>
<protein>
    <submittedName>
        <fullName evidence="11">Response regulator</fullName>
    </submittedName>
</protein>
<organism evidence="11 12">
    <name type="scientific">Niallia hominis</name>
    <dbReference type="NCBI Taxonomy" id="3133173"/>
    <lineage>
        <taxon>Bacteria</taxon>
        <taxon>Bacillati</taxon>
        <taxon>Bacillota</taxon>
        <taxon>Bacilli</taxon>
        <taxon>Bacillales</taxon>
        <taxon>Bacillaceae</taxon>
        <taxon>Niallia</taxon>
    </lineage>
</organism>
<evidence type="ECO:0000256" key="5">
    <source>
        <dbReference type="ARBA" id="ARBA00023015"/>
    </source>
</evidence>
<dbReference type="SMART" id="SM00448">
    <property type="entry name" value="REC"/>
    <property type="match status" value="1"/>
</dbReference>
<evidence type="ECO:0000313" key="12">
    <source>
        <dbReference type="Proteomes" id="UP001465426"/>
    </source>
</evidence>
<keyword evidence="2" id="KW-0963">Cytoplasm</keyword>
<dbReference type="SUPFAM" id="SSF46689">
    <property type="entry name" value="Homeodomain-like"/>
    <property type="match status" value="1"/>
</dbReference>
<keyword evidence="6" id="KW-0238">DNA-binding</keyword>
<dbReference type="Proteomes" id="UP001465426">
    <property type="component" value="Unassembled WGS sequence"/>
</dbReference>
<keyword evidence="3 8" id="KW-0597">Phosphoprotein</keyword>
<comment type="subcellular location">
    <subcellularLocation>
        <location evidence="1">Cytoplasm</location>
    </subcellularLocation>
</comment>
<dbReference type="InterPro" id="IPR009057">
    <property type="entry name" value="Homeodomain-like_sf"/>
</dbReference>
<evidence type="ECO:0000256" key="1">
    <source>
        <dbReference type="ARBA" id="ARBA00004496"/>
    </source>
</evidence>
<dbReference type="InterPro" id="IPR001789">
    <property type="entry name" value="Sig_transdc_resp-reg_receiver"/>
</dbReference>
<dbReference type="PROSITE" id="PS50110">
    <property type="entry name" value="RESPONSE_REGULATORY"/>
    <property type="match status" value="1"/>
</dbReference>
<dbReference type="InterPro" id="IPR018060">
    <property type="entry name" value="HTH_AraC"/>
</dbReference>
<keyword evidence="4" id="KW-0902">Two-component regulatory system</keyword>
<name>A0ABV1F4J4_9BACI</name>
<dbReference type="CDD" id="cd17536">
    <property type="entry name" value="REC_YesN-like"/>
    <property type="match status" value="1"/>
</dbReference>
<keyword evidence="12" id="KW-1185">Reference proteome</keyword>